<accession>A0A2T3ASH7</accession>
<dbReference type="Gene3D" id="1.20.1250.20">
    <property type="entry name" value="MFS general substrate transporter like domains"/>
    <property type="match status" value="1"/>
</dbReference>
<dbReference type="EMBL" id="KZ679017">
    <property type="protein sequence ID" value="PSS09316.1"/>
    <property type="molecule type" value="Genomic_DNA"/>
</dbReference>
<dbReference type="GO" id="GO:0016020">
    <property type="term" value="C:membrane"/>
    <property type="evidence" value="ECO:0007669"/>
    <property type="project" value="UniProtKB-SubCell"/>
</dbReference>
<dbReference type="PANTHER" id="PTHR23504">
    <property type="entry name" value="MAJOR FACILITATOR SUPERFAMILY DOMAIN-CONTAINING PROTEIN 10"/>
    <property type="match status" value="1"/>
</dbReference>
<keyword evidence="8" id="KW-1185">Reference proteome</keyword>
<name>A0A2T3ASH7_AMORE</name>
<dbReference type="RefSeq" id="XP_024717614.1">
    <property type="nucleotide sequence ID" value="XM_024868422.1"/>
</dbReference>
<evidence type="ECO:0000256" key="2">
    <source>
        <dbReference type="ARBA" id="ARBA00022448"/>
    </source>
</evidence>
<proteinExistence type="predicted"/>
<dbReference type="OrthoDB" id="10262656at2759"/>
<evidence type="ECO:0000256" key="3">
    <source>
        <dbReference type="ARBA" id="ARBA00022692"/>
    </source>
</evidence>
<keyword evidence="3 6" id="KW-0812">Transmembrane</keyword>
<dbReference type="InParanoid" id="A0A2T3ASH7"/>
<feature type="transmembrane region" description="Helical" evidence="6">
    <location>
        <begin position="71"/>
        <end position="93"/>
    </location>
</feature>
<evidence type="ECO:0000256" key="4">
    <source>
        <dbReference type="ARBA" id="ARBA00022989"/>
    </source>
</evidence>
<dbReference type="InterPro" id="IPR036259">
    <property type="entry name" value="MFS_trans_sf"/>
</dbReference>
<comment type="subcellular location">
    <subcellularLocation>
        <location evidence="1">Membrane</location>
        <topology evidence="1">Multi-pass membrane protein</topology>
    </subcellularLocation>
</comment>
<dbReference type="Proteomes" id="UP000241818">
    <property type="component" value="Unassembled WGS sequence"/>
</dbReference>
<keyword evidence="4 6" id="KW-1133">Transmembrane helix</keyword>
<feature type="transmembrane region" description="Helical" evidence="6">
    <location>
        <begin position="176"/>
        <end position="201"/>
    </location>
</feature>
<feature type="transmembrane region" description="Helical" evidence="6">
    <location>
        <begin position="332"/>
        <end position="350"/>
    </location>
</feature>
<feature type="transmembrane region" description="Helical" evidence="6">
    <location>
        <begin position="356"/>
        <end position="377"/>
    </location>
</feature>
<evidence type="ECO:0000256" key="1">
    <source>
        <dbReference type="ARBA" id="ARBA00004141"/>
    </source>
</evidence>
<evidence type="ECO:0000256" key="6">
    <source>
        <dbReference type="SAM" id="Phobius"/>
    </source>
</evidence>
<dbReference type="GeneID" id="36576503"/>
<evidence type="ECO:0000256" key="5">
    <source>
        <dbReference type="ARBA" id="ARBA00023136"/>
    </source>
</evidence>
<feature type="transmembrane region" description="Helical" evidence="6">
    <location>
        <begin position="258"/>
        <end position="277"/>
    </location>
</feature>
<feature type="transmembrane region" description="Helical" evidence="6">
    <location>
        <begin position="227"/>
        <end position="246"/>
    </location>
</feature>
<dbReference type="AlphaFoldDB" id="A0A2T3ASH7"/>
<keyword evidence="2" id="KW-0813">Transport</keyword>
<gene>
    <name evidence="7" type="ORF">M430DRAFT_53834</name>
</gene>
<dbReference type="SUPFAM" id="SSF103473">
    <property type="entry name" value="MFS general substrate transporter"/>
    <property type="match status" value="1"/>
</dbReference>
<evidence type="ECO:0000313" key="7">
    <source>
        <dbReference type="EMBL" id="PSS09316.1"/>
    </source>
</evidence>
<evidence type="ECO:0000313" key="8">
    <source>
        <dbReference type="Proteomes" id="UP000241818"/>
    </source>
</evidence>
<organism evidence="7 8">
    <name type="scientific">Amorphotheca resinae ATCC 22711</name>
    <dbReference type="NCBI Taxonomy" id="857342"/>
    <lineage>
        <taxon>Eukaryota</taxon>
        <taxon>Fungi</taxon>
        <taxon>Dikarya</taxon>
        <taxon>Ascomycota</taxon>
        <taxon>Pezizomycotina</taxon>
        <taxon>Leotiomycetes</taxon>
        <taxon>Helotiales</taxon>
        <taxon>Amorphothecaceae</taxon>
        <taxon>Amorphotheca</taxon>
    </lineage>
</organism>
<keyword evidence="5 6" id="KW-0472">Membrane</keyword>
<evidence type="ECO:0008006" key="9">
    <source>
        <dbReference type="Google" id="ProtNLM"/>
    </source>
</evidence>
<dbReference type="PANTHER" id="PTHR23504:SF6">
    <property type="entry name" value="MULTIDRUG TRANSPORTER, PUTATIVE (AFU_ORTHOLOGUE AFUA_4G08740)-RELATED"/>
    <property type="match status" value="1"/>
</dbReference>
<protein>
    <recommendedName>
        <fullName evidence="9">Major facilitator superfamily (MFS) profile domain-containing protein</fullName>
    </recommendedName>
</protein>
<feature type="transmembrane region" description="Helical" evidence="6">
    <location>
        <begin position="15"/>
        <end position="38"/>
    </location>
</feature>
<reference evidence="7 8" key="1">
    <citation type="journal article" date="2018" name="New Phytol.">
        <title>Comparative genomics and transcriptomics depict ericoid mycorrhizal fungi as versatile saprotrophs and plant mutualists.</title>
        <authorList>
            <person name="Martino E."/>
            <person name="Morin E."/>
            <person name="Grelet G.A."/>
            <person name="Kuo A."/>
            <person name="Kohler A."/>
            <person name="Daghino S."/>
            <person name="Barry K.W."/>
            <person name="Cichocki N."/>
            <person name="Clum A."/>
            <person name="Dockter R.B."/>
            <person name="Hainaut M."/>
            <person name="Kuo R.C."/>
            <person name="LaButti K."/>
            <person name="Lindahl B.D."/>
            <person name="Lindquist E.A."/>
            <person name="Lipzen A."/>
            <person name="Khouja H.R."/>
            <person name="Magnuson J."/>
            <person name="Murat C."/>
            <person name="Ohm R.A."/>
            <person name="Singer S.W."/>
            <person name="Spatafora J.W."/>
            <person name="Wang M."/>
            <person name="Veneault-Fourrey C."/>
            <person name="Henrissat B."/>
            <person name="Grigoriev I.V."/>
            <person name="Martin F.M."/>
            <person name="Perotto S."/>
        </authorList>
    </citation>
    <scope>NUCLEOTIDE SEQUENCE [LARGE SCALE GENOMIC DNA]</scope>
    <source>
        <strain evidence="7 8">ATCC 22711</strain>
    </source>
</reference>
<sequence length="391" mass="42551">MTAEMVREKKYQSRAFLLLPLVFNTGNVVGLAVGGLLADPVVNLAWLFGPKGVWNIGGYEQGVAWMRAFPFALPTIFNACVLFCSLCLAVFGLRETMPGWTGREDVGLRAWAAVKRTARRIFQGRAAGYSALETSDSNTSELSLLSLPSITSTPETSTRPPPKLSITSRSIYTRRVLTTILSFALFPLHNSAFMNLFPIFLSTPPSPDPPSSPISFTGGLGLPASQIGLYLSTSSIYGILIQMLIYPRIHTRLRTLRTYRLALSLFPLPYLLVPYLALLPPSLHIPSLILLLLLQVSARTFAIPSSIILLTNAAAAPHHLSAVHGVGNMANALARALGPIVGGAAFAWGLEHRLVGFAWWVWVAGISIVGLAWSFVLNEEEEEEGGLEKRR</sequence>
<feature type="transmembrane region" description="Helical" evidence="6">
    <location>
        <begin position="289"/>
        <end position="311"/>
    </location>
</feature>